<dbReference type="InterPro" id="IPR017518">
    <property type="entry name" value="CHP03084"/>
</dbReference>
<feature type="domain" description="Mycothiol-dependent maleylpyruvate isomerase metal-binding" evidence="2">
    <location>
        <begin position="11"/>
        <end position="146"/>
    </location>
</feature>
<dbReference type="Gene3D" id="1.20.120.450">
    <property type="entry name" value="dinb family like domain"/>
    <property type="match status" value="1"/>
</dbReference>
<accession>A0ABY5DCS0</accession>
<dbReference type="Pfam" id="PF11716">
    <property type="entry name" value="MDMPI_N"/>
    <property type="match status" value="1"/>
</dbReference>
<name>A0ABY5DCS0_9ACTN</name>
<dbReference type="RefSeq" id="WP_254419873.1">
    <property type="nucleotide sequence ID" value="NZ_BAAAJB010000049.1"/>
</dbReference>
<sequence length="272" mass="29073">MVDTHALLADLRAEQEEIAALLDGLDPADWARATPSPGWNIADQVAHLAFFDRSALTALTDADGFAKMIEAALADPEGYVDTAAAPLAALAPADLLAEWRRGSAALREALAGAPPGTRVPWFGPPMSVPSKATARLMETWAHGQDVVDALGLTRTPTGRLRHIVHIALRARPYSYFARGLPTPEAAVRVELTAPDGGLWRMGADDAADVVRGDAEEFCLVLTRRRHVADTSLTAEGAAAREWLDVGQTYAGGPGEGRQPGQFPRRDTGRTRE</sequence>
<evidence type="ECO:0000259" key="2">
    <source>
        <dbReference type="Pfam" id="PF11716"/>
    </source>
</evidence>
<protein>
    <submittedName>
        <fullName evidence="3">TIGR03084 family metal-binding protein</fullName>
    </submittedName>
</protein>
<keyword evidence="4" id="KW-1185">Reference proteome</keyword>
<proteinExistence type="predicted"/>
<dbReference type="InterPro" id="IPR017517">
    <property type="entry name" value="Maleyloyr_isom"/>
</dbReference>
<feature type="compositionally biased region" description="Basic and acidic residues" evidence="1">
    <location>
        <begin position="263"/>
        <end position="272"/>
    </location>
</feature>
<evidence type="ECO:0000313" key="4">
    <source>
        <dbReference type="Proteomes" id="UP001055940"/>
    </source>
</evidence>
<dbReference type="SUPFAM" id="SSF109854">
    <property type="entry name" value="DinB/YfiT-like putative metalloenzymes"/>
    <property type="match status" value="1"/>
</dbReference>
<feature type="region of interest" description="Disordered" evidence="1">
    <location>
        <begin position="247"/>
        <end position="272"/>
    </location>
</feature>
<gene>
    <name evidence="3" type="ORF">NE857_04125</name>
</gene>
<dbReference type="NCBIfam" id="TIGR03084">
    <property type="entry name" value="TIGR03084 family metal-binding protein"/>
    <property type="match status" value="1"/>
</dbReference>
<dbReference type="Proteomes" id="UP001055940">
    <property type="component" value="Chromosome"/>
</dbReference>
<dbReference type="InterPro" id="IPR034660">
    <property type="entry name" value="DinB/YfiT-like"/>
</dbReference>
<dbReference type="NCBIfam" id="TIGR03083">
    <property type="entry name" value="maleylpyruvate isomerase family mycothiol-dependent enzyme"/>
    <property type="match status" value="1"/>
</dbReference>
<dbReference type="InterPro" id="IPR024344">
    <property type="entry name" value="MDMPI_metal-binding"/>
</dbReference>
<evidence type="ECO:0000256" key="1">
    <source>
        <dbReference type="SAM" id="MobiDB-lite"/>
    </source>
</evidence>
<dbReference type="EMBL" id="CP099837">
    <property type="protein sequence ID" value="USY20848.1"/>
    <property type="molecule type" value="Genomic_DNA"/>
</dbReference>
<evidence type="ECO:0000313" key="3">
    <source>
        <dbReference type="EMBL" id="USY20848.1"/>
    </source>
</evidence>
<organism evidence="3 4">
    <name type="scientific">Nocardiopsis exhalans</name>
    <dbReference type="NCBI Taxonomy" id="163604"/>
    <lineage>
        <taxon>Bacteria</taxon>
        <taxon>Bacillati</taxon>
        <taxon>Actinomycetota</taxon>
        <taxon>Actinomycetes</taxon>
        <taxon>Streptosporangiales</taxon>
        <taxon>Nocardiopsidaceae</taxon>
        <taxon>Nocardiopsis</taxon>
    </lineage>
</organism>
<reference evidence="3" key="1">
    <citation type="submission" date="2022-06" db="EMBL/GenBank/DDBJ databases">
        <authorList>
            <person name="Ping M."/>
        </authorList>
    </citation>
    <scope>NUCLEOTIDE SEQUENCE</scope>
    <source>
        <strain evidence="3">JCM11759T</strain>
    </source>
</reference>